<comment type="similarity">
    <text evidence="2">Belongs to the multi antimicrobial extrusion (MATE) (TC 2.A.66.1) family. MepA subfamily.</text>
</comment>
<sequence length="444" mass="48747">MSNSISQEFRLFSLLRFALPSMIMMVFMSLYTIIDGIFVSRLVGSEALSAINIVFPVLNVLIAVGIMLASGGSAVIAKKFGEDKSEEARRNFSMIVIIGVLFGVVTMILGNLAITPIVNMLGSTPLIEEECITYLSISLYFSPACMMQMLFQTFFVTAGKPHIGLAVTICGGITNAVLDYIFMGPLHMGISGAALATGLGQLIPALIGLFYFFFMKNELHFVKPTFDIKVLKDSCLNGSSEMVTNLSNAVITYLFNIIMLELMGEKGVAAITIVLYGQFLFNALYMGFSMGVAPVFSFNYGRKNEALLRRIYKICVLFIVVSSVIITVIALAGSDLIVAIFTPRHTETFAIAVGGFFFFSFNYLFAGINIFASSMFTAFSDGKVSAIISFLRTFGFLVVCILLLPKVLGDSGVWLAVPVAECLTVFISIWFFWKKRNVYHYMGK</sequence>
<feature type="transmembrane region" description="Helical" evidence="10">
    <location>
        <begin position="163"/>
        <end position="183"/>
    </location>
</feature>
<dbReference type="PIRSF" id="PIRSF006603">
    <property type="entry name" value="DinF"/>
    <property type="match status" value="1"/>
</dbReference>
<dbReference type="GO" id="GO:0046677">
    <property type="term" value="P:response to antibiotic"/>
    <property type="evidence" value="ECO:0007669"/>
    <property type="project" value="UniProtKB-KW"/>
</dbReference>
<keyword evidence="5" id="KW-1003">Cell membrane</keyword>
<feature type="transmembrane region" description="Helical" evidence="10">
    <location>
        <begin position="53"/>
        <end position="71"/>
    </location>
</feature>
<evidence type="ECO:0000313" key="12">
    <source>
        <dbReference type="EMBL" id="NVH57597.1"/>
    </source>
</evidence>
<organism evidence="12 13">
    <name type="scientific">Dorea phocaeensis</name>
    <dbReference type="NCBI Taxonomy" id="2040291"/>
    <lineage>
        <taxon>Bacteria</taxon>
        <taxon>Bacillati</taxon>
        <taxon>Bacillota</taxon>
        <taxon>Clostridia</taxon>
        <taxon>Lachnospirales</taxon>
        <taxon>Lachnospiraceae</taxon>
        <taxon>Dorea</taxon>
    </lineage>
</organism>
<dbReference type="EMBL" id="JAAITX010000002">
    <property type="protein sequence ID" value="NVH57597.1"/>
    <property type="molecule type" value="Genomic_DNA"/>
</dbReference>
<comment type="subcellular location">
    <subcellularLocation>
        <location evidence="1">Cell membrane</location>
        <topology evidence="1">Multi-pass membrane protein</topology>
    </subcellularLocation>
</comment>
<feature type="transmembrane region" description="Helical" evidence="10">
    <location>
        <begin position="242"/>
        <end position="262"/>
    </location>
</feature>
<gene>
    <name evidence="12" type="ORF">G5A66_02815</name>
    <name evidence="11" type="ORF">G5A75_05385</name>
</gene>
<evidence type="ECO:0000256" key="8">
    <source>
        <dbReference type="ARBA" id="ARBA00023136"/>
    </source>
</evidence>
<evidence type="ECO:0000256" key="6">
    <source>
        <dbReference type="ARBA" id="ARBA00022692"/>
    </source>
</evidence>
<keyword evidence="9" id="KW-0046">Antibiotic resistance</keyword>
<evidence type="ECO:0000256" key="9">
    <source>
        <dbReference type="ARBA" id="ARBA00023251"/>
    </source>
</evidence>
<feature type="transmembrane region" description="Helical" evidence="10">
    <location>
        <begin position="12"/>
        <end position="33"/>
    </location>
</feature>
<dbReference type="InterPro" id="IPR051327">
    <property type="entry name" value="MATE_MepA_subfamily"/>
</dbReference>
<proteinExistence type="inferred from homology"/>
<dbReference type="Proteomes" id="UP000528555">
    <property type="component" value="Unassembled WGS sequence"/>
</dbReference>
<feature type="transmembrane region" description="Helical" evidence="10">
    <location>
        <begin position="314"/>
        <end position="342"/>
    </location>
</feature>
<dbReference type="GO" id="GO:0042910">
    <property type="term" value="F:xenobiotic transmembrane transporter activity"/>
    <property type="evidence" value="ECO:0007669"/>
    <property type="project" value="InterPro"/>
</dbReference>
<protein>
    <recommendedName>
        <fullName evidence="3">Multidrug export protein MepA</fullName>
    </recommendedName>
</protein>
<evidence type="ECO:0000256" key="3">
    <source>
        <dbReference type="ARBA" id="ARBA00022106"/>
    </source>
</evidence>
<feature type="transmembrane region" description="Helical" evidence="10">
    <location>
        <begin position="268"/>
        <end position="293"/>
    </location>
</feature>
<evidence type="ECO:0000256" key="4">
    <source>
        <dbReference type="ARBA" id="ARBA00022448"/>
    </source>
</evidence>
<evidence type="ECO:0000256" key="1">
    <source>
        <dbReference type="ARBA" id="ARBA00004651"/>
    </source>
</evidence>
<evidence type="ECO:0000313" key="11">
    <source>
        <dbReference type="EMBL" id="NSK14316.1"/>
    </source>
</evidence>
<dbReference type="Pfam" id="PF01554">
    <property type="entry name" value="MatE"/>
    <property type="match status" value="2"/>
</dbReference>
<dbReference type="RefSeq" id="WP_173814501.1">
    <property type="nucleotide sequence ID" value="NZ_JAAITX010000002.1"/>
</dbReference>
<evidence type="ECO:0000313" key="14">
    <source>
        <dbReference type="Proteomes" id="UP000701680"/>
    </source>
</evidence>
<dbReference type="CDD" id="cd13143">
    <property type="entry name" value="MATE_MepA_like"/>
    <property type="match status" value="1"/>
</dbReference>
<dbReference type="Proteomes" id="UP000701680">
    <property type="component" value="Unassembled WGS sequence"/>
</dbReference>
<keyword evidence="13" id="KW-1185">Reference proteome</keyword>
<comment type="caution">
    <text evidence="12">The sequence shown here is derived from an EMBL/GenBank/DDBJ whole genome shotgun (WGS) entry which is preliminary data.</text>
</comment>
<dbReference type="PANTHER" id="PTHR43823">
    <property type="entry name" value="SPORULATION PROTEIN YKVU"/>
    <property type="match status" value="1"/>
</dbReference>
<feature type="transmembrane region" description="Helical" evidence="10">
    <location>
        <begin position="348"/>
        <end position="372"/>
    </location>
</feature>
<feature type="transmembrane region" description="Helical" evidence="10">
    <location>
        <begin position="411"/>
        <end position="433"/>
    </location>
</feature>
<dbReference type="AlphaFoldDB" id="A0A850HHG5"/>
<accession>A0A850HHG5</accession>
<keyword evidence="8 10" id="KW-0472">Membrane</keyword>
<name>A0A850HHG5_9FIRM</name>
<dbReference type="NCBIfam" id="TIGR00797">
    <property type="entry name" value="matE"/>
    <property type="match status" value="1"/>
</dbReference>
<evidence type="ECO:0000256" key="10">
    <source>
        <dbReference type="SAM" id="Phobius"/>
    </source>
</evidence>
<evidence type="ECO:0000313" key="13">
    <source>
        <dbReference type="Proteomes" id="UP000528555"/>
    </source>
</evidence>
<evidence type="ECO:0000256" key="7">
    <source>
        <dbReference type="ARBA" id="ARBA00022989"/>
    </source>
</evidence>
<dbReference type="PANTHER" id="PTHR43823:SF3">
    <property type="entry name" value="MULTIDRUG EXPORT PROTEIN MEPA"/>
    <property type="match status" value="1"/>
</dbReference>
<keyword evidence="4" id="KW-0813">Transport</keyword>
<dbReference type="EMBL" id="JAAIUO010000002">
    <property type="protein sequence ID" value="NSK14316.1"/>
    <property type="molecule type" value="Genomic_DNA"/>
</dbReference>
<evidence type="ECO:0000256" key="5">
    <source>
        <dbReference type="ARBA" id="ARBA00022475"/>
    </source>
</evidence>
<feature type="transmembrane region" description="Helical" evidence="10">
    <location>
        <begin position="92"/>
        <end position="112"/>
    </location>
</feature>
<dbReference type="InterPro" id="IPR045070">
    <property type="entry name" value="MATE_MepA-like"/>
</dbReference>
<reference evidence="12" key="2">
    <citation type="submission" date="2020-02" db="EMBL/GenBank/DDBJ databases">
        <authorList>
            <person name="Littmann E."/>
            <person name="Sorbara M."/>
        </authorList>
    </citation>
    <scope>NUCLEOTIDE SEQUENCE</scope>
    <source>
        <strain evidence="12">MSK.17.11</strain>
        <strain evidence="11">MSK.17.38</strain>
    </source>
</reference>
<feature type="transmembrane region" description="Helical" evidence="10">
    <location>
        <begin position="132"/>
        <end position="151"/>
    </location>
</feature>
<feature type="transmembrane region" description="Helical" evidence="10">
    <location>
        <begin position="189"/>
        <end position="214"/>
    </location>
</feature>
<keyword evidence="6 10" id="KW-0812">Transmembrane</keyword>
<dbReference type="GO" id="GO:0015297">
    <property type="term" value="F:antiporter activity"/>
    <property type="evidence" value="ECO:0007669"/>
    <property type="project" value="InterPro"/>
</dbReference>
<dbReference type="GO" id="GO:0005886">
    <property type="term" value="C:plasma membrane"/>
    <property type="evidence" value="ECO:0007669"/>
    <property type="project" value="UniProtKB-SubCell"/>
</dbReference>
<feature type="transmembrane region" description="Helical" evidence="10">
    <location>
        <begin position="384"/>
        <end position="405"/>
    </location>
</feature>
<dbReference type="InterPro" id="IPR048279">
    <property type="entry name" value="MdtK-like"/>
</dbReference>
<reference evidence="13 14" key="1">
    <citation type="journal article" date="2020" name="Cell Host Microbe">
        <title>Functional and Genomic Variation between Human-Derived Isolates of Lachnospiraceae Reveals Inter- and Intra-Species Diversity.</title>
        <authorList>
            <person name="Sorbara M.T."/>
            <person name="Littmann E.R."/>
            <person name="Fontana E."/>
            <person name="Moody T.U."/>
            <person name="Kohout C.E."/>
            <person name="Gjonbalaj M."/>
            <person name="Eaton V."/>
            <person name="Seok R."/>
            <person name="Leiner I.M."/>
            <person name="Pamer E.G."/>
        </authorList>
    </citation>
    <scope>NUCLEOTIDE SEQUENCE [LARGE SCALE GENOMIC DNA]</scope>
    <source>
        <strain evidence="12 13">MSK.17.11</strain>
        <strain evidence="11 14">MSK.17.38</strain>
    </source>
</reference>
<keyword evidence="7 10" id="KW-1133">Transmembrane helix</keyword>
<evidence type="ECO:0000256" key="2">
    <source>
        <dbReference type="ARBA" id="ARBA00008417"/>
    </source>
</evidence>
<dbReference type="InterPro" id="IPR002528">
    <property type="entry name" value="MATE_fam"/>
</dbReference>